<dbReference type="EMBL" id="BAAAQM010000007">
    <property type="protein sequence ID" value="GAA1961305.1"/>
    <property type="molecule type" value="Genomic_DNA"/>
</dbReference>
<evidence type="ECO:0000256" key="1">
    <source>
        <dbReference type="SAM" id="Phobius"/>
    </source>
</evidence>
<evidence type="ECO:0000313" key="2">
    <source>
        <dbReference type="EMBL" id="GAA1961305.1"/>
    </source>
</evidence>
<feature type="transmembrane region" description="Helical" evidence="1">
    <location>
        <begin position="36"/>
        <end position="55"/>
    </location>
</feature>
<protein>
    <submittedName>
        <fullName evidence="2">Uncharacterized protein</fullName>
    </submittedName>
</protein>
<name>A0ABN2R136_9ACTN</name>
<gene>
    <name evidence="2" type="ORF">GCM10009838_17350</name>
</gene>
<keyword evidence="1" id="KW-0812">Transmembrane</keyword>
<reference evidence="2 3" key="1">
    <citation type="journal article" date="2019" name="Int. J. Syst. Evol. Microbiol.">
        <title>The Global Catalogue of Microorganisms (GCM) 10K type strain sequencing project: providing services to taxonomists for standard genome sequencing and annotation.</title>
        <authorList>
            <consortium name="The Broad Institute Genomics Platform"/>
            <consortium name="The Broad Institute Genome Sequencing Center for Infectious Disease"/>
            <person name="Wu L."/>
            <person name="Ma J."/>
        </authorList>
    </citation>
    <scope>NUCLEOTIDE SEQUENCE [LARGE SCALE GENOMIC DNA]</scope>
    <source>
        <strain evidence="2 3">JCM 16013</strain>
    </source>
</reference>
<keyword evidence="1" id="KW-0472">Membrane</keyword>
<keyword evidence="3" id="KW-1185">Reference proteome</keyword>
<proteinExistence type="predicted"/>
<dbReference type="Proteomes" id="UP001499854">
    <property type="component" value="Unassembled WGS sequence"/>
</dbReference>
<evidence type="ECO:0000313" key="3">
    <source>
        <dbReference type="Proteomes" id="UP001499854"/>
    </source>
</evidence>
<sequence>MVGDPHRRIEHISALASDIATQEHIAVKLLSTTVRAFYDFFMIACLTVGVVALVLGKQDKAALWGGMGLALALIWILAFVGTKVSKRAVRALKEELHKAPPGRQSTAGHSHPS</sequence>
<comment type="caution">
    <text evidence="2">The sequence shown here is derived from an EMBL/GenBank/DDBJ whole genome shotgun (WGS) entry which is preliminary data.</text>
</comment>
<accession>A0ABN2R136</accession>
<organism evidence="2 3">
    <name type="scientific">Catenulispora subtropica</name>
    <dbReference type="NCBI Taxonomy" id="450798"/>
    <lineage>
        <taxon>Bacteria</taxon>
        <taxon>Bacillati</taxon>
        <taxon>Actinomycetota</taxon>
        <taxon>Actinomycetes</taxon>
        <taxon>Catenulisporales</taxon>
        <taxon>Catenulisporaceae</taxon>
        <taxon>Catenulispora</taxon>
    </lineage>
</organism>
<feature type="transmembrane region" description="Helical" evidence="1">
    <location>
        <begin position="61"/>
        <end position="80"/>
    </location>
</feature>
<keyword evidence="1" id="KW-1133">Transmembrane helix</keyword>